<evidence type="ECO:0000256" key="1">
    <source>
        <dbReference type="SAM" id="MobiDB-lite"/>
    </source>
</evidence>
<dbReference type="InterPro" id="IPR055407">
    <property type="entry name" value="TraM_C"/>
</dbReference>
<keyword evidence="2" id="KW-1133">Transmembrane helix</keyword>
<accession>A0ABQ1ZAT7</accession>
<evidence type="ECO:0000313" key="4">
    <source>
        <dbReference type="EMBL" id="GGH55735.1"/>
    </source>
</evidence>
<sequence>MSDLNSQNNNQQDIDLDSKKKKQGQMLLIMLCAIVLLVGGIVYFNNSLGKKKSADENSDLENIMPLEAKNKAKEEKSKYGRDYKRKLADESYETGAADLTGEPDQYKRRSNEGLTEKDYEEVRQAGNTGAPITAPRHTPKMKTKEQMNRENQRKIAAARRQIAYDANPETPLFKKSQEEIREEKLAELERQNNAEMTKAVLAGLEKASNAQNAPSGVIPTAVSINDPMAGKPQKKGYPGQPKGAANSLQPAINENTIAKATSTGFYSESRSLEAETMNQYSYIPAVIHGNGDGIKVQNGSSVKLRLLAATYINMGNIKTLLPRNSLLVGTVRISKDRVNIVIGSVRINNNVIPVKMIAFDIDGVQGLYIPNLMDKNLLGRELAEAGSRPLQGSVWTQGSMRNQIGTQVATDVARTLTQGASQFARRKMQIVRVTIKPNYKVLLTAGELENTDDTESISNY</sequence>
<dbReference type="Proteomes" id="UP000600214">
    <property type="component" value="Unassembled WGS sequence"/>
</dbReference>
<protein>
    <recommendedName>
        <fullName evidence="3">Conjugative transposon TraM C-terminal domain-containing protein</fullName>
    </recommendedName>
</protein>
<feature type="domain" description="Conjugative transposon TraM C-terminal" evidence="3">
    <location>
        <begin position="283"/>
        <end position="443"/>
    </location>
</feature>
<feature type="transmembrane region" description="Helical" evidence="2">
    <location>
        <begin position="26"/>
        <end position="44"/>
    </location>
</feature>
<evidence type="ECO:0000256" key="2">
    <source>
        <dbReference type="SAM" id="Phobius"/>
    </source>
</evidence>
<name>A0ABQ1ZAT7_9BACT</name>
<organism evidence="4 5">
    <name type="scientific">Dyadobacter endophyticus</name>
    <dbReference type="NCBI Taxonomy" id="1749036"/>
    <lineage>
        <taxon>Bacteria</taxon>
        <taxon>Pseudomonadati</taxon>
        <taxon>Bacteroidota</taxon>
        <taxon>Cytophagia</taxon>
        <taxon>Cytophagales</taxon>
        <taxon>Spirosomataceae</taxon>
        <taxon>Dyadobacter</taxon>
    </lineage>
</organism>
<proteinExistence type="predicted"/>
<evidence type="ECO:0000313" key="5">
    <source>
        <dbReference type="Proteomes" id="UP000600214"/>
    </source>
</evidence>
<dbReference type="Pfam" id="PF12508">
    <property type="entry name" value="Transposon_TraM"/>
    <property type="match status" value="1"/>
</dbReference>
<keyword evidence="2" id="KW-0812">Transmembrane</keyword>
<keyword evidence="5" id="KW-1185">Reference proteome</keyword>
<feature type="region of interest" description="Disordered" evidence="1">
    <location>
        <begin position="128"/>
        <end position="147"/>
    </location>
</feature>
<gene>
    <name evidence="4" type="ORF">GCM10007423_63590</name>
</gene>
<feature type="compositionally biased region" description="Basic and acidic residues" evidence="1">
    <location>
        <begin position="104"/>
        <end position="117"/>
    </location>
</feature>
<feature type="region of interest" description="Disordered" evidence="1">
    <location>
        <begin position="94"/>
        <end position="117"/>
    </location>
</feature>
<keyword evidence="2" id="KW-0472">Membrane</keyword>
<comment type="caution">
    <text evidence="4">The sequence shown here is derived from an EMBL/GenBank/DDBJ whole genome shotgun (WGS) entry which is preliminary data.</text>
</comment>
<dbReference type="RefSeq" id="WP_188939360.1">
    <property type="nucleotide sequence ID" value="NZ_BMIA01000009.1"/>
</dbReference>
<evidence type="ECO:0000259" key="3">
    <source>
        <dbReference type="Pfam" id="PF12508"/>
    </source>
</evidence>
<reference evidence="5" key="1">
    <citation type="journal article" date="2019" name="Int. J. Syst. Evol. Microbiol.">
        <title>The Global Catalogue of Microorganisms (GCM) 10K type strain sequencing project: providing services to taxonomists for standard genome sequencing and annotation.</title>
        <authorList>
            <consortium name="The Broad Institute Genomics Platform"/>
            <consortium name="The Broad Institute Genome Sequencing Center for Infectious Disease"/>
            <person name="Wu L."/>
            <person name="Ma J."/>
        </authorList>
    </citation>
    <scope>NUCLEOTIDE SEQUENCE [LARGE SCALE GENOMIC DNA]</scope>
    <source>
        <strain evidence="5">CGMCC 1.15288</strain>
    </source>
</reference>
<dbReference type="EMBL" id="BMIA01000009">
    <property type="protein sequence ID" value="GGH55735.1"/>
    <property type="molecule type" value="Genomic_DNA"/>
</dbReference>